<name>A0A6C2UQA1_9BACT</name>
<dbReference type="InterPro" id="IPR003787">
    <property type="entry name" value="Sulphur_relay_DsrE/F-like"/>
</dbReference>
<proteinExistence type="predicted"/>
<dbReference type="EMBL" id="CAAHFH010000002">
    <property type="protein sequence ID" value="VGO21451.1"/>
    <property type="molecule type" value="Genomic_DNA"/>
</dbReference>
<evidence type="ECO:0000313" key="1">
    <source>
        <dbReference type="EMBL" id="VGO21451.1"/>
    </source>
</evidence>
<evidence type="ECO:0000313" key="2">
    <source>
        <dbReference type="Proteomes" id="UP000346198"/>
    </source>
</evidence>
<dbReference type="NCBIfam" id="TIGR03527">
    <property type="entry name" value="selenium_YedF"/>
    <property type="match status" value="1"/>
</dbReference>
<dbReference type="AlphaFoldDB" id="A0A6C2UQA1"/>
<accession>A0A6C2UQA1</accession>
<dbReference type="InterPro" id="IPR027396">
    <property type="entry name" value="DsrEFH-like"/>
</dbReference>
<protein>
    <submittedName>
        <fullName evidence="1">Uncharacterized protein</fullName>
    </submittedName>
</protein>
<organism evidence="1 2">
    <name type="scientific">Pontiella sulfatireligans</name>
    <dbReference type="NCBI Taxonomy" id="2750658"/>
    <lineage>
        <taxon>Bacteria</taxon>
        <taxon>Pseudomonadati</taxon>
        <taxon>Kiritimatiellota</taxon>
        <taxon>Kiritimatiellia</taxon>
        <taxon>Kiritimatiellales</taxon>
        <taxon>Pontiellaceae</taxon>
        <taxon>Pontiella</taxon>
    </lineage>
</organism>
<dbReference type="SUPFAM" id="SSF75169">
    <property type="entry name" value="DsrEFH-like"/>
    <property type="match status" value="1"/>
</dbReference>
<sequence length="111" mass="11879">MKKTILITSEFLGQGDDELGAVLMGSFLRKLCTAETRPKEIIFYNSAVKLLAEGSAVLDAIEMLTKKGVGITACGTCVNHFGLADKMEPVNMGDMAGIINELMSSKHVVTV</sequence>
<dbReference type="Proteomes" id="UP000346198">
    <property type="component" value="Unassembled WGS sequence"/>
</dbReference>
<gene>
    <name evidence="1" type="ORF">SCARR_03524</name>
</gene>
<dbReference type="RefSeq" id="WP_136062913.1">
    <property type="nucleotide sequence ID" value="NZ_CAAHFH010000002.1"/>
</dbReference>
<reference evidence="1 2" key="1">
    <citation type="submission" date="2019-04" db="EMBL/GenBank/DDBJ databases">
        <authorList>
            <person name="Van Vliet M D."/>
        </authorList>
    </citation>
    <scope>NUCLEOTIDE SEQUENCE [LARGE SCALE GENOMIC DNA]</scope>
    <source>
        <strain evidence="1 2">F21</strain>
    </source>
</reference>
<dbReference type="InterPro" id="IPR019870">
    <property type="entry name" value="Se_metab_YedF"/>
</dbReference>
<dbReference type="Pfam" id="PF02635">
    <property type="entry name" value="DsrE"/>
    <property type="match status" value="1"/>
</dbReference>
<keyword evidence="2" id="KW-1185">Reference proteome</keyword>
<dbReference type="Gene3D" id="3.40.1260.10">
    <property type="entry name" value="DsrEFH-like"/>
    <property type="match status" value="1"/>
</dbReference>